<feature type="region of interest" description="Disordered" evidence="1">
    <location>
        <begin position="41"/>
        <end position="71"/>
    </location>
</feature>
<proteinExistence type="predicted"/>
<comment type="caution">
    <text evidence="2">The sequence shown here is derived from an EMBL/GenBank/DDBJ whole genome shotgun (WGS) entry which is preliminary data.</text>
</comment>
<protein>
    <submittedName>
        <fullName evidence="2">Uncharacterized protein</fullName>
    </submittedName>
</protein>
<sequence length="71" mass="8160">MEFFFYQSNPQQGKKSKAAYQRQHGNAKRCMHVVDALVDAGSNRNDRRADDARNQTHHTRSDHQFSALNAV</sequence>
<accession>A0A645JHI0</accession>
<gene>
    <name evidence="2" type="ORF">SDC9_210899</name>
</gene>
<evidence type="ECO:0000256" key="1">
    <source>
        <dbReference type="SAM" id="MobiDB-lite"/>
    </source>
</evidence>
<dbReference type="EMBL" id="VSSQ01142144">
    <property type="protein sequence ID" value="MPN63145.1"/>
    <property type="molecule type" value="Genomic_DNA"/>
</dbReference>
<reference evidence="2" key="1">
    <citation type="submission" date="2019-08" db="EMBL/GenBank/DDBJ databases">
        <authorList>
            <person name="Kucharzyk K."/>
            <person name="Murdoch R.W."/>
            <person name="Higgins S."/>
            <person name="Loffler F."/>
        </authorList>
    </citation>
    <scope>NUCLEOTIDE SEQUENCE</scope>
</reference>
<name>A0A645JHI0_9ZZZZ</name>
<evidence type="ECO:0000313" key="2">
    <source>
        <dbReference type="EMBL" id="MPN63145.1"/>
    </source>
</evidence>
<feature type="compositionally biased region" description="Basic and acidic residues" evidence="1">
    <location>
        <begin position="44"/>
        <end position="63"/>
    </location>
</feature>
<dbReference type="AlphaFoldDB" id="A0A645JHI0"/>
<organism evidence="2">
    <name type="scientific">bioreactor metagenome</name>
    <dbReference type="NCBI Taxonomy" id="1076179"/>
    <lineage>
        <taxon>unclassified sequences</taxon>
        <taxon>metagenomes</taxon>
        <taxon>ecological metagenomes</taxon>
    </lineage>
</organism>